<proteinExistence type="inferred from homology"/>
<dbReference type="InterPro" id="IPR002933">
    <property type="entry name" value="Peptidase_M20"/>
</dbReference>
<name>A0A9W3FPG4_CAMBA</name>
<dbReference type="AlphaFoldDB" id="A0A9W3FPG4"/>
<dbReference type="GO" id="GO:0046872">
    <property type="term" value="F:metal ion binding"/>
    <property type="evidence" value="ECO:0007669"/>
    <property type="project" value="UniProtKB-KW"/>
</dbReference>
<reference evidence="9" key="1">
    <citation type="submission" date="2025-08" db="UniProtKB">
        <authorList>
            <consortium name="RefSeq"/>
        </authorList>
    </citation>
    <scope>IDENTIFICATION</scope>
    <source>
        <tissue evidence="9">Blood</tissue>
    </source>
</reference>
<evidence type="ECO:0000256" key="3">
    <source>
        <dbReference type="ARBA" id="ARBA00022670"/>
    </source>
</evidence>
<feature type="region of interest" description="Disordered" evidence="7">
    <location>
        <begin position="512"/>
        <end position="535"/>
    </location>
</feature>
<keyword evidence="2" id="KW-0597">Phosphoprotein</keyword>
<dbReference type="CDD" id="cd05676">
    <property type="entry name" value="M20_dipept_like_CNDP"/>
    <property type="match status" value="1"/>
</dbReference>
<dbReference type="FunFam" id="3.30.70.360:FF:000008">
    <property type="entry name" value="Cytosolic non-specific dipeptidase"/>
    <property type="match status" value="1"/>
</dbReference>
<evidence type="ECO:0000256" key="6">
    <source>
        <dbReference type="ARBA" id="ARBA00023049"/>
    </source>
</evidence>
<dbReference type="InterPro" id="IPR001261">
    <property type="entry name" value="ArgE/DapE_CS"/>
</dbReference>
<evidence type="ECO:0000259" key="8">
    <source>
        <dbReference type="Pfam" id="PF07687"/>
    </source>
</evidence>
<dbReference type="GO" id="GO:0006508">
    <property type="term" value="P:proteolysis"/>
    <property type="evidence" value="ECO:0007669"/>
    <property type="project" value="UniProtKB-KW"/>
</dbReference>
<evidence type="ECO:0000256" key="4">
    <source>
        <dbReference type="ARBA" id="ARBA00022723"/>
    </source>
</evidence>
<keyword evidence="4" id="KW-0479">Metal-binding</keyword>
<evidence type="ECO:0000256" key="2">
    <source>
        <dbReference type="ARBA" id="ARBA00022553"/>
    </source>
</evidence>
<sequence>MVRSTIGLIEHFSCIIKFIKADTGRATSVKQSHGALGDLASSLLAFLLLLDGGMFAPSSPPTGLLERVFRYIDLHQDEFVQTLKEWVAIESDSVQPVPHFRRELLRMVALAADQLWRLGASVDSVDTSSQQLPDGQTLPVPPIILAELGNDPKKPTVCFYGHLDVQPARREDGWLTDPYTLTEVDGKLYGRGTTDNKGPVLAWINAVSTFRALDEDLPVNIKFVIEGMEEAGSLALEELVQKEKAGFFSSVDYVVISDNLWLSRTKPALTYGTRGNSYFSVEVKCRDQDFHSGTFGGILNEPMADLVALLGSLVDSSGRILIPGIYDHVAPLTEEEKRTYEAIDLDLEEYQNSSRVKKFLFDTKEELLMHLWRYPSLSIHGVEGAFDKPGAKTVIPGRVIGKFSIRLVPHMNTSVVEKQVKQHLDHIFSKRNSSNQMTVSMTLGLQPWVADVGDKQYLAAKRAIKTVFGTEPDVIRDGSTIPIARTFQDTIQKSVLLLPLGAADDGEHAQNEKINRSGLPGQPARAPGSPGRSPPDKLRALDGFYIKSFRLKCRPLFLLSLEWE</sequence>
<dbReference type="GO" id="GO:0016805">
    <property type="term" value="F:dipeptidase activity"/>
    <property type="evidence" value="ECO:0007669"/>
    <property type="project" value="TreeGrafter"/>
</dbReference>
<dbReference type="GO" id="GO:0008237">
    <property type="term" value="F:metallopeptidase activity"/>
    <property type="evidence" value="ECO:0007669"/>
    <property type="project" value="UniProtKB-KW"/>
</dbReference>
<keyword evidence="5" id="KW-0378">Hydrolase</keyword>
<dbReference type="PROSITE" id="PS00759">
    <property type="entry name" value="ARGE_DAPE_CPG2_2"/>
    <property type="match status" value="1"/>
</dbReference>
<dbReference type="CTD" id="84735"/>
<dbReference type="PANTHER" id="PTHR43270:SF1">
    <property type="entry name" value="BETA-ALA-HIS DIPEPTIDASE"/>
    <property type="match status" value="1"/>
</dbReference>
<organism evidence="9">
    <name type="scientific">Camelus bactrianus</name>
    <name type="common">Bactrian camel</name>
    <dbReference type="NCBI Taxonomy" id="9837"/>
    <lineage>
        <taxon>Eukaryota</taxon>
        <taxon>Metazoa</taxon>
        <taxon>Chordata</taxon>
        <taxon>Craniata</taxon>
        <taxon>Vertebrata</taxon>
        <taxon>Euteleostomi</taxon>
        <taxon>Mammalia</taxon>
        <taxon>Eutheria</taxon>
        <taxon>Laurasiatheria</taxon>
        <taxon>Artiodactyla</taxon>
        <taxon>Tylopoda</taxon>
        <taxon>Camelidae</taxon>
        <taxon>Camelus</taxon>
    </lineage>
</organism>
<dbReference type="Pfam" id="PF07687">
    <property type="entry name" value="M20_dimer"/>
    <property type="match status" value="1"/>
</dbReference>
<dbReference type="PANTHER" id="PTHR43270">
    <property type="entry name" value="BETA-ALA-HIS DIPEPTIDASE"/>
    <property type="match status" value="1"/>
</dbReference>
<gene>
    <name evidence="9" type="primary">CNDP1</name>
</gene>
<dbReference type="SUPFAM" id="SSF53187">
    <property type="entry name" value="Zn-dependent exopeptidases"/>
    <property type="match status" value="1"/>
</dbReference>
<protein>
    <submittedName>
        <fullName evidence="9">Beta-Ala-His dipeptidase isoform X1</fullName>
    </submittedName>
</protein>
<comment type="similarity">
    <text evidence="1">Belongs to the peptidase M20A family.</text>
</comment>
<keyword evidence="6" id="KW-0482">Metalloprotease</keyword>
<evidence type="ECO:0000256" key="1">
    <source>
        <dbReference type="ARBA" id="ARBA00006247"/>
    </source>
</evidence>
<keyword evidence="3" id="KW-0645">Protease</keyword>
<evidence type="ECO:0000313" key="9">
    <source>
        <dbReference type="RefSeq" id="XP_045364295.1"/>
    </source>
</evidence>
<evidence type="ECO:0000256" key="7">
    <source>
        <dbReference type="SAM" id="MobiDB-lite"/>
    </source>
</evidence>
<dbReference type="Gene3D" id="3.30.70.360">
    <property type="match status" value="1"/>
</dbReference>
<accession>A0A9W3FPG4</accession>
<dbReference type="RefSeq" id="XP_045364295.1">
    <property type="nucleotide sequence ID" value="XM_045508339.1"/>
</dbReference>
<feature type="domain" description="Peptidase M20 dimerisation" evidence="8">
    <location>
        <begin position="279"/>
        <end position="428"/>
    </location>
</feature>
<dbReference type="InterPro" id="IPR051458">
    <property type="entry name" value="Cyt/Met_Dipeptidase"/>
</dbReference>
<dbReference type="GO" id="GO:0005829">
    <property type="term" value="C:cytosol"/>
    <property type="evidence" value="ECO:0007669"/>
    <property type="project" value="TreeGrafter"/>
</dbReference>
<dbReference type="Pfam" id="PF01546">
    <property type="entry name" value="Peptidase_M20"/>
    <property type="match status" value="1"/>
</dbReference>
<dbReference type="InterPro" id="IPR011650">
    <property type="entry name" value="Peptidase_M20_dimer"/>
</dbReference>
<evidence type="ECO:0000256" key="5">
    <source>
        <dbReference type="ARBA" id="ARBA00022801"/>
    </source>
</evidence>
<dbReference type="Gene3D" id="3.40.630.10">
    <property type="entry name" value="Zn peptidases"/>
    <property type="match status" value="1"/>
</dbReference>